<evidence type="ECO:0000313" key="11">
    <source>
        <dbReference type="Proteomes" id="UP000192578"/>
    </source>
</evidence>
<dbReference type="FunFam" id="3.60.20.40:FF:000001">
    <property type="entry name" value="Gamma-glutamyltranspeptidase 1"/>
    <property type="match status" value="1"/>
</dbReference>
<evidence type="ECO:0000256" key="9">
    <source>
        <dbReference type="SAM" id="MobiDB-lite"/>
    </source>
</evidence>
<keyword evidence="6" id="KW-1202">Platelet aggregation activating toxin</keyword>
<evidence type="ECO:0000256" key="6">
    <source>
        <dbReference type="ARBA" id="ARBA00084097"/>
    </source>
</evidence>
<feature type="binding site" evidence="8">
    <location>
        <position position="231"/>
    </location>
    <ligand>
        <name>L-glutamate</name>
        <dbReference type="ChEBI" id="CHEBI:29985"/>
    </ligand>
</feature>
<keyword evidence="3" id="KW-0378">Hydrolase</keyword>
<dbReference type="NCBIfam" id="TIGR00066">
    <property type="entry name" value="g_glut_trans"/>
    <property type="match status" value="1"/>
</dbReference>
<keyword evidence="4" id="KW-0325">Glycoprotein</keyword>
<evidence type="ECO:0000256" key="5">
    <source>
        <dbReference type="ARBA" id="ARBA00023315"/>
    </source>
</evidence>
<feature type="binding site" evidence="8">
    <location>
        <begin position="592"/>
        <end position="593"/>
    </location>
    <ligand>
        <name>L-glutamate</name>
        <dbReference type="ChEBI" id="CHEBI:29985"/>
    </ligand>
</feature>
<dbReference type="InterPro" id="IPR029055">
    <property type="entry name" value="Ntn_hydrolases_N"/>
</dbReference>
<dbReference type="SUPFAM" id="SSF56235">
    <property type="entry name" value="N-terminal nucleophile aminohydrolases (Ntn hydrolases)"/>
    <property type="match status" value="1"/>
</dbReference>
<dbReference type="PANTHER" id="PTHR11686:SF9">
    <property type="entry name" value="RE13973P"/>
    <property type="match status" value="1"/>
</dbReference>
<protein>
    <submittedName>
        <fullName evidence="10">Gamma-glutamyltranspeptidase 1</fullName>
    </submittedName>
</protein>
<comment type="caution">
    <text evidence="10">The sequence shown here is derived from an EMBL/GenBank/DDBJ whole genome shotgun (WGS) entry which is preliminary data.</text>
</comment>
<evidence type="ECO:0000256" key="1">
    <source>
        <dbReference type="ARBA" id="ARBA00022670"/>
    </source>
</evidence>
<accession>A0A1W0WAT8</accession>
<feature type="compositionally biased region" description="Basic and acidic residues" evidence="9">
    <location>
        <begin position="107"/>
        <end position="126"/>
    </location>
</feature>
<evidence type="ECO:0000256" key="7">
    <source>
        <dbReference type="PIRSR" id="PIRSR600101-1"/>
    </source>
</evidence>
<keyword evidence="11" id="KW-1185">Reference proteome</keyword>
<dbReference type="AlphaFoldDB" id="A0A1W0WAT8"/>
<feature type="region of interest" description="Disordered" evidence="9">
    <location>
        <begin position="104"/>
        <end position="126"/>
    </location>
</feature>
<dbReference type="GO" id="GO:0006508">
    <property type="term" value="P:proteolysis"/>
    <property type="evidence" value="ECO:0007669"/>
    <property type="project" value="UniProtKB-KW"/>
</dbReference>
<dbReference type="Gene3D" id="1.10.246.130">
    <property type="match status" value="1"/>
</dbReference>
<evidence type="ECO:0000256" key="3">
    <source>
        <dbReference type="ARBA" id="ARBA00022801"/>
    </source>
</evidence>
<organism evidence="10 11">
    <name type="scientific">Hypsibius exemplaris</name>
    <name type="common">Freshwater tardigrade</name>
    <dbReference type="NCBI Taxonomy" id="2072580"/>
    <lineage>
        <taxon>Eukaryota</taxon>
        <taxon>Metazoa</taxon>
        <taxon>Ecdysozoa</taxon>
        <taxon>Tardigrada</taxon>
        <taxon>Eutardigrada</taxon>
        <taxon>Parachela</taxon>
        <taxon>Hypsibioidea</taxon>
        <taxon>Hypsibiidae</taxon>
        <taxon>Hypsibius</taxon>
    </lineage>
</organism>
<dbReference type="FunFam" id="1.10.246.130:FF:000005">
    <property type="entry name" value="Gamma-glutamyltranspeptidase 1, putative"/>
    <property type="match status" value="1"/>
</dbReference>
<sequence length="716" mass="79040">MPKGRIVFTDNRRNTILERWSLPHGLSQRKFARAEKIGEATLRRWLTEVAVHGLENIHERKDRGCVYPEQEKEPRGYKLFGILSVLSVSALILLGLSTSSRTLWSGSDHRHDHSTQHGSEAEVEKPVKRLKVQRQQNSTDDFDLLAERMAAGWPRGSTVKAYDSQAVASDVTSCSTVGNDILNLNGSAADAVIASALCMGVVHPYSSGLGGGVFIMYYDRASRSVFTVDGRETAPLAATEEMFNKVDNNSLPLSPLFGWHSLCVPGELAGMWALHQRFGRLPWAELFGPALKLAREGVTITPFFGTVLAFNKKYLLNVRADENMRELLIDKETGSTLVEGDVIRMPVLADTLETIANDPFGVREFYNGSIGERIVKDVQEGGGILQMEDLQNYQVLVEAPIATTLRRNLTLYGLGPPSGNVLLHYMINILEGYNYDQPWSEMSDDEKVLFYHRLLETMKFGFAQRTKLADPAFIPTAKELAEKMLNPITAEEARQKINDTQAFDDPAYYGGESIAEVNTGGTAHVSVMDNEGNAVSYSTSLNNIFGSYRVSKSTGIMLNNHMDDFTTTDQPNIFGVPPSKANKIAPGKRPQSSMTPALIVDGRGYARVVAGGSGGTRIVTGILNILTRILYFKEDLKSALNAPRLHHQLFPAEVEYEKRFNEAHVDSLRKKGHKMVRSGAPQKYPYSAVEVVYANTTDGKLYAVSDGRKGGLPDGL</sequence>
<feature type="binding site" evidence="8">
    <location>
        <begin position="540"/>
        <end position="542"/>
    </location>
    <ligand>
        <name>L-glutamate</name>
        <dbReference type="ChEBI" id="CHEBI:29985"/>
    </ligand>
</feature>
<evidence type="ECO:0000313" key="10">
    <source>
        <dbReference type="EMBL" id="OQV12311.1"/>
    </source>
</evidence>
<reference evidence="11" key="1">
    <citation type="submission" date="2017-01" db="EMBL/GenBank/DDBJ databases">
        <title>Comparative genomics of anhydrobiosis in the tardigrade Hypsibius dujardini.</title>
        <authorList>
            <person name="Yoshida Y."/>
            <person name="Koutsovoulos G."/>
            <person name="Laetsch D."/>
            <person name="Stevens L."/>
            <person name="Kumar S."/>
            <person name="Horikawa D."/>
            <person name="Ishino K."/>
            <person name="Komine S."/>
            <person name="Tomita M."/>
            <person name="Blaxter M."/>
            <person name="Arakawa K."/>
        </authorList>
    </citation>
    <scope>NUCLEOTIDE SEQUENCE [LARGE SCALE GENOMIC DNA]</scope>
    <source>
        <strain evidence="11">Z151</strain>
    </source>
</reference>
<dbReference type="InterPro" id="IPR000101">
    <property type="entry name" value="GGT_peptidase"/>
</dbReference>
<dbReference type="Pfam" id="PF01019">
    <property type="entry name" value="G_glu_transpept"/>
    <property type="match status" value="1"/>
</dbReference>
<dbReference type="GO" id="GO:0005886">
    <property type="term" value="C:plasma membrane"/>
    <property type="evidence" value="ECO:0007669"/>
    <property type="project" value="TreeGrafter"/>
</dbReference>
<dbReference type="GO" id="GO:0036374">
    <property type="term" value="F:glutathione hydrolase activity"/>
    <property type="evidence" value="ECO:0007669"/>
    <property type="project" value="InterPro"/>
</dbReference>
<keyword evidence="5" id="KW-0012">Acyltransferase</keyword>
<evidence type="ECO:0000256" key="8">
    <source>
        <dbReference type="PIRSR" id="PIRSR600101-2"/>
    </source>
</evidence>
<dbReference type="InterPro" id="IPR043137">
    <property type="entry name" value="GGT_ssub_C"/>
</dbReference>
<dbReference type="Proteomes" id="UP000192578">
    <property type="component" value="Unassembled WGS sequence"/>
</dbReference>
<feature type="binding site" evidence="8">
    <location>
        <position position="615"/>
    </location>
    <ligand>
        <name>L-glutamate</name>
        <dbReference type="ChEBI" id="CHEBI:29985"/>
    </ligand>
</feature>
<proteinExistence type="predicted"/>
<dbReference type="InterPro" id="IPR043138">
    <property type="entry name" value="GGT_lsub"/>
</dbReference>
<name>A0A1W0WAT8_HYPEX</name>
<keyword evidence="6" id="KW-0800">Toxin</keyword>
<dbReference type="EMBL" id="MTYJ01000148">
    <property type="protein sequence ID" value="OQV12311.1"/>
    <property type="molecule type" value="Genomic_DNA"/>
</dbReference>
<dbReference type="Gene3D" id="3.60.20.40">
    <property type="match status" value="1"/>
</dbReference>
<dbReference type="PANTHER" id="PTHR11686">
    <property type="entry name" value="GAMMA GLUTAMYL TRANSPEPTIDASE"/>
    <property type="match status" value="1"/>
</dbReference>
<evidence type="ECO:0000256" key="2">
    <source>
        <dbReference type="ARBA" id="ARBA00022679"/>
    </source>
</evidence>
<dbReference type="OrthoDB" id="1081007at2759"/>
<dbReference type="GO" id="GO:0006751">
    <property type="term" value="P:glutathione catabolic process"/>
    <property type="evidence" value="ECO:0007669"/>
    <property type="project" value="InterPro"/>
</dbReference>
<feature type="active site" description="Nucleophile" evidence="7">
    <location>
        <position position="522"/>
    </location>
</feature>
<keyword evidence="2" id="KW-0808">Transferase</keyword>
<keyword evidence="1" id="KW-0645">Protease</keyword>
<evidence type="ECO:0000256" key="4">
    <source>
        <dbReference type="ARBA" id="ARBA00023180"/>
    </source>
</evidence>
<keyword evidence="6" id="KW-1199">Hemostasis impairing toxin</keyword>
<feature type="binding site" evidence="8">
    <location>
        <position position="564"/>
    </location>
    <ligand>
        <name>L-glutamate</name>
        <dbReference type="ChEBI" id="CHEBI:29985"/>
    </ligand>
</feature>
<dbReference type="GO" id="GO:0016746">
    <property type="term" value="F:acyltransferase activity"/>
    <property type="evidence" value="ECO:0007669"/>
    <property type="project" value="UniProtKB-KW"/>
</dbReference>
<dbReference type="PRINTS" id="PR01210">
    <property type="entry name" value="GGTRANSPTASE"/>
</dbReference>
<gene>
    <name evidence="10" type="ORF">BV898_13423</name>
</gene>